<dbReference type="Proteomes" id="UP000580654">
    <property type="component" value="Unassembled WGS sequence"/>
</dbReference>
<dbReference type="Gene3D" id="3.20.20.70">
    <property type="entry name" value="Aldolase class I"/>
    <property type="match status" value="1"/>
</dbReference>
<name>A0A840Y487_9PROT</name>
<dbReference type="RefSeq" id="WP_184519978.1">
    <property type="nucleotide sequence ID" value="NZ_JACIJD010000013.1"/>
</dbReference>
<dbReference type="InterPro" id="IPR044855">
    <property type="entry name" value="CoA-Trfase_III_dom3_sf"/>
</dbReference>
<dbReference type="InterPro" id="IPR003673">
    <property type="entry name" value="CoA-Trfase_fam_III"/>
</dbReference>
<dbReference type="PROSITE" id="PS50991">
    <property type="entry name" value="PYR_CT"/>
    <property type="match status" value="1"/>
</dbReference>
<organism evidence="2 3">
    <name type="scientific">Muricoccus pecuniae</name>
    <dbReference type="NCBI Taxonomy" id="693023"/>
    <lineage>
        <taxon>Bacteria</taxon>
        <taxon>Pseudomonadati</taxon>
        <taxon>Pseudomonadota</taxon>
        <taxon>Alphaproteobacteria</taxon>
        <taxon>Acetobacterales</taxon>
        <taxon>Roseomonadaceae</taxon>
        <taxon>Muricoccus</taxon>
    </lineage>
</organism>
<dbReference type="PANTHER" id="PTHR48228:SF7">
    <property type="entry name" value="FATTY ACYL-COA TRANSFERASE RV3272-RELATED"/>
    <property type="match status" value="1"/>
</dbReference>
<gene>
    <name evidence="2" type="ORF">FHS87_003029</name>
</gene>
<proteinExistence type="predicted"/>
<sequence>MLTVREVGPRDGLQMVKAVMPTAAKLRWIAAMVAAGIREMEVASFVPPAAMPGMADAAEVVRAVRAAHPALRVVALAPNLRGAQNAAAAGAQSVIIPVSASEAHSRANVRRSRAEQVAEVARVAEWARGLGEAAPRIEAGISTAFGCSLQGWVDEGEVVALAADLLRAGADSVALADTLGYATPSHVRRLVRAVRAEVGEARFGNLHLHDTLGTALANALAALEEGVRGFDAALGGLGGCPYAPGSVGNACTEDLVNMLESEGFATGIDLPALIAARGPLREGLPDEPLHGRLAAAGVPRTYRPAARPAAPEPLPALPRRPSLGRLPLEGVRVIEFSHMVMGPSCGMVLADLGADVIKVEPAPGGDNSRRLTGPAIGFFPTFNRNKRSLCVDMKKPAGLALVRRLAAGAEVVLENFRPGAMDALGLGWEALSALNPRLIYLSCKGFLPGPYEKRAALDEVVQMMGGLAYMTGPPGQPLRAGTSINDIMGGVFGAVAILAALREREATGRGGPIQSGLFETNMLLVAQHMAAAAITGSNPTPFGDKAMPKPWPVYDVFESAEPGRQVFVGVVTTTQWGAFCREFGLEDLLSDPALAGMQQLAAARPRIGARVAEVFRGIPQAALMARCEALGLPFAPIAKPADLFDDPHLLASGGLLPVEMASAASAPGGAPAVPVAGIPGLPVLMGGARTALRRQPPRPGEHGVEIAREAGLDEAAIAALLAEGTLHAEGPAALAAE</sequence>
<feature type="domain" description="Pyruvate carboxyltransferase" evidence="1">
    <location>
        <begin position="2"/>
        <end position="274"/>
    </location>
</feature>
<dbReference type="Gene3D" id="3.40.50.10540">
    <property type="entry name" value="Crotonobetainyl-coa:carnitine coa-transferase, domain 1"/>
    <property type="match status" value="1"/>
</dbReference>
<dbReference type="InterPro" id="IPR023606">
    <property type="entry name" value="CoA-Trfase_III_dom_1_sf"/>
</dbReference>
<dbReference type="InterPro" id="IPR050509">
    <property type="entry name" value="CoA-transferase_III"/>
</dbReference>
<dbReference type="Pfam" id="PF00682">
    <property type="entry name" value="HMGL-like"/>
    <property type="match status" value="1"/>
</dbReference>
<dbReference type="InterPro" id="IPR000891">
    <property type="entry name" value="PYR_CT"/>
</dbReference>
<dbReference type="SUPFAM" id="SSF51569">
    <property type="entry name" value="Aldolase"/>
    <property type="match status" value="1"/>
</dbReference>
<dbReference type="GO" id="GO:0016740">
    <property type="term" value="F:transferase activity"/>
    <property type="evidence" value="ECO:0007669"/>
    <property type="project" value="UniProtKB-KW"/>
</dbReference>
<keyword evidence="3" id="KW-1185">Reference proteome</keyword>
<dbReference type="SUPFAM" id="SSF89796">
    <property type="entry name" value="CoA-transferase family III (CaiB/BaiF)"/>
    <property type="match status" value="1"/>
</dbReference>
<dbReference type="InterPro" id="IPR013785">
    <property type="entry name" value="Aldolase_TIM"/>
</dbReference>
<dbReference type="Pfam" id="PF02515">
    <property type="entry name" value="CoA_transf_3"/>
    <property type="match status" value="1"/>
</dbReference>
<comment type="caution">
    <text evidence="2">The sequence shown here is derived from an EMBL/GenBank/DDBJ whole genome shotgun (WGS) entry which is preliminary data.</text>
</comment>
<evidence type="ECO:0000259" key="1">
    <source>
        <dbReference type="PROSITE" id="PS50991"/>
    </source>
</evidence>
<dbReference type="PANTHER" id="PTHR48228">
    <property type="entry name" value="SUCCINYL-COA--D-CITRAMALATE COA-TRANSFERASE"/>
    <property type="match status" value="1"/>
</dbReference>
<protein>
    <submittedName>
        <fullName evidence="2">Crotonobetainyl-CoA:carnitine CoA-transferase CaiB-like acyl-CoA transferase</fullName>
    </submittedName>
</protein>
<reference evidence="2 3" key="1">
    <citation type="submission" date="2020-08" db="EMBL/GenBank/DDBJ databases">
        <title>Genomic Encyclopedia of Type Strains, Phase IV (KMG-IV): sequencing the most valuable type-strain genomes for metagenomic binning, comparative biology and taxonomic classification.</title>
        <authorList>
            <person name="Goeker M."/>
        </authorList>
    </citation>
    <scope>NUCLEOTIDE SEQUENCE [LARGE SCALE GENOMIC DNA]</scope>
    <source>
        <strain evidence="2 3">DSM 25622</strain>
    </source>
</reference>
<dbReference type="Gene3D" id="3.30.1540.10">
    <property type="entry name" value="formyl-coa transferase, domain 3"/>
    <property type="match status" value="1"/>
</dbReference>
<dbReference type="EMBL" id="JACIJD010000013">
    <property type="protein sequence ID" value="MBB5694976.1"/>
    <property type="molecule type" value="Genomic_DNA"/>
</dbReference>
<evidence type="ECO:0000313" key="2">
    <source>
        <dbReference type="EMBL" id="MBB5694976.1"/>
    </source>
</evidence>
<dbReference type="CDD" id="cd07938">
    <property type="entry name" value="DRE_TIM_HMGL"/>
    <property type="match status" value="1"/>
</dbReference>
<dbReference type="AlphaFoldDB" id="A0A840Y487"/>
<accession>A0A840Y487</accession>
<evidence type="ECO:0000313" key="3">
    <source>
        <dbReference type="Proteomes" id="UP000580654"/>
    </source>
</evidence>
<dbReference type="NCBIfam" id="NF004283">
    <property type="entry name" value="PRK05692.1"/>
    <property type="match status" value="1"/>
</dbReference>
<keyword evidence="2" id="KW-0808">Transferase</keyword>